<keyword evidence="1 2" id="KW-0963">Cytoplasm</keyword>
<comment type="subcellular location">
    <subcellularLocation>
        <location evidence="2">Cytoplasm</location>
    </subcellularLocation>
</comment>
<keyword evidence="4" id="KW-1185">Reference proteome</keyword>
<dbReference type="InterPro" id="IPR016979">
    <property type="entry name" value="DUF2129"/>
</dbReference>
<protein>
    <recommendedName>
        <fullName evidence="2">UPF0298 protein FD46_GL001772</fullName>
    </recommendedName>
</protein>
<dbReference type="HAMAP" id="MF_01126">
    <property type="entry name" value="UPF0298"/>
    <property type="match status" value="1"/>
</dbReference>
<name>A0A0R1M918_9LACO</name>
<gene>
    <name evidence="3" type="ORF">FD46_GL001772</name>
</gene>
<dbReference type="AlphaFoldDB" id="A0A0R1M918"/>
<dbReference type="PATRIC" id="fig|1423777.3.peg.1826"/>
<proteinExistence type="inferred from homology"/>
<dbReference type="PIRSF" id="PIRSF031653">
    <property type="entry name" value="UCP031653"/>
    <property type="match status" value="1"/>
</dbReference>
<evidence type="ECO:0000313" key="3">
    <source>
        <dbReference type="EMBL" id="KRL04639.1"/>
    </source>
</evidence>
<comment type="caution">
    <text evidence="3">The sequence shown here is derived from an EMBL/GenBank/DDBJ whole genome shotgun (WGS) entry which is preliminary data.</text>
</comment>
<dbReference type="RefSeq" id="WP_057896594.1">
    <property type="nucleotide sequence ID" value="NZ_AZEH01000039.1"/>
</dbReference>
<sequence>MNFEINKRQGVVVYLFHLKNSRQLKRFGTIHYVSRRMKYVVLYMDHAKINENLEKLENLRFVKHVVLSPLPELKIDFNDSLSSTTYKLTDEDREKFKKNKE</sequence>
<organism evidence="3 4">
    <name type="scientific">Liquorilactobacillus oeni DSM 19972</name>
    <dbReference type="NCBI Taxonomy" id="1423777"/>
    <lineage>
        <taxon>Bacteria</taxon>
        <taxon>Bacillati</taxon>
        <taxon>Bacillota</taxon>
        <taxon>Bacilli</taxon>
        <taxon>Lactobacillales</taxon>
        <taxon>Lactobacillaceae</taxon>
        <taxon>Liquorilactobacillus</taxon>
    </lineage>
</organism>
<dbReference type="Proteomes" id="UP000051686">
    <property type="component" value="Unassembled WGS sequence"/>
</dbReference>
<dbReference type="EMBL" id="AZEH01000039">
    <property type="protein sequence ID" value="KRL04639.1"/>
    <property type="molecule type" value="Genomic_DNA"/>
</dbReference>
<comment type="similarity">
    <text evidence="2">Belongs to the UPF0298 family.</text>
</comment>
<evidence type="ECO:0000313" key="4">
    <source>
        <dbReference type="Proteomes" id="UP000051686"/>
    </source>
</evidence>
<evidence type="ECO:0000256" key="2">
    <source>
        <dbReference type="HAMAP-Rule" id="MF_01126"/>
    </source>
</evidence>
<accession>A0A0R1M918</accession>
<dbReference type="Pfam" id="PF09902">
    <property type="entry name" value="DUF2129"/>
    <property type="match status" value="1"/>
</dbReference>
<reference evidence="3 4" key="1">
    <citation type="journal article" date="2015" name="Genome Announc.">
        <title>Expanding the biotechnology potential of lactobacilli through comparative genomics of 213 strains and associated genera.</title>
        <authorList>
            <person name="Sun Z."/>
            <person name="Harris H.M."/>
            <person name="McCann A."/>
            <person name="Guo C."/>
            <person name="Argimon S."/>
            <person name="Zhang W."/>
            <person name="Yang X."/>
            <person name="Jeffery I.B."/>
            <person name="Cooney J.C."/>
            <person name="Kagawa T.F."/>
            <person name="Liu W."/>
            <person name="Song Y."/>
            <person name="Salvetti E."/>
            <person name="Wrobel A."/>
            <person name="Rasinkangas P."/>
            <person name="Parkhill J."/>
            <person name="Rea M.C."/>
            <person name="O'Sullivan O."/>
            <person name="Ritari J."/>
            <person name="Douillard F.P."/>
            <person name="Paul Ross R."/>
            <person name="Yang R."/>
            <person name="Briner A.E."/>
            <person name="Felis G.E."/>
            <person name="de Vos W.M."/>
            <person name="Barrangou R."/>
            <person name="Klaenhammer T.R."/>
            <person name="Caufield P.W."/>
            <person name="Cui Y."/>
            <person name="Zhang H."/>
            <person name="O'Toole P.W."/>
        </authorList>
    </citation>
    <scope>NUCLEOTIDE SEQUENCE [LARGE SCALE GENOMIC DNA]</scope>
    <source>
        <strain evidence="3 4">DSM 19972</strain>
    </source>
</reference>
<dbReference type="GO" id="GO:0005737">
    <property type="term" value="C:cytoplasm"/>
    <property type="evidence" value="ECO:0007669"/>
    <property type="project" value="UniProtKB-SubCell"/>
</dbReference>
<dbReference type="STRING" id="1423777.FD46_GL001772"/>
<evidence type="ECO:0000256" key="1">
    <source>
        <dbReference type="ARBA" id="ARBA00022490"/>
    </source>
</evidence>
<dbReference type="OrthoDB" id="2990788at2"/>